<dbReference type="InterPro" id="IPR017853">
    <property type="entry name" value="GH"/>
</dbReference>
<dbReference type="Gene3D" id="3.20.20.70">
    <property type="entry name" value="Aldolase class I"/>
    <property type="match status" value="1"/>
</dbReference>
<evidence type="ECO:0000256" key="2">
    <source>
        <dbReference type="ARBA" id="ARBA00023295"/>
    </source>
</evidence>
<organism evidence="3 4">
    <name type="scientific">Gardnerella vaginalis</name>
    <dbReference type="NCBI Taxonomy" id="2702"/>
    <lineage>
        <taxon>Bacteria</taxon>
        <taxon>Bacillati</taxon>
        <taxon>Actinomycetota</taxon>
        <taxon>Actinomycetes</taxon>
        <taxon>Bifidobacteriales</taxon>
        <taxon>Bifidobacteriaceae</taxon>
        <taxon>Gardnerella</taxon>
    </lineage>
</organism>
<dbReference type="PANTHER" id="PTHR43053:SF3">
    <property type="entry name" value="ALPHA-GALACTOSIDASE C-RELATED"/>
    <property type="match status" value="1"/>
</dbReference>
<dbReference type="InterPro" id="IPR002252">
    <property type="entry name" value="Glyco_hydro_36"/>
</dbReference>
<dbReference type="Pfam" id="PF02065">
    <property type="entry name" value="Melibiase"/>
    <property type="match status" value="1"/>
</dbReference>
<dbReference type="SUPFAM" id="SSF51445">
    <property type="entry name" value="(Trans)glycosidases"/>
    <property type="match status" value="1"/>
</dbReference>
<dbReference type="InterPro" id="IPR038417">
    <property type="entry name" value="Alpga-gal_N_sf"/>
</dbReference>
<evidence type="ECO:0000256" key="1">
    <source>
        <dbReference type="ARBA" id="ARBA00022801"/>
    </source>
</evidence>
<dbReference type="EMBL" id="JASOGJ010000003">
    <property type="protein sequence ID" value="MDK6695571.1"/>
    <property type="molecule type" value="Genomic_DNA"/>
</dbReference>
<dbReference type="InterPro" id="IPR050985">
    <property type="entry name" value="Alpha-glycosidase_related"/>
</dbReference>
<accession>A0ABD4ZAA8</accession>
<evidence type="ECO:0000313" key="3">
    <source>
        <dbReference type="EMBL" id="MDK6695571.1"/>
    </source>
</evidence>
<dbReference type="Proteomes" id="UP001240561">
    <property type="component" value="Unassembled WGS sequence"/>
</dbReference>
<dbReference type="InterPro" id="IPR013785">
    <property type="entry name" value="Aldolase_TIM"/>
</dbReference>
<sequence length="706" mass="79981">MMLKTKIFTNNGISVIYRNIGCDNVDFILVPEKFADKAMRDDCKPEPLIQAKIVGDSYPDGFAQGRTMRNSSTVQGMHFVSQNCVMRGKSSFITTVLEDSRHVQYIHNLQFGACSSTIEITTEVKNCGNKPVTLEMLSSFTLGSLSPLLTGLAAESMRIHRLHSTWSAEGRLITERPEDLQLEPDWQQHSANSLRFGSVGSFPVREWAPFIAIEDIVNNVTWAVSTTHASSWQMEIYRRDNGLSISGGIADREFGHWMHTINPGESFTAPSAIATVVQGGVDLASQCLLEHTRENLSLPKNEKAYLPIIFNEYCSTWGLPTEKSVLSQSKIISKHDIDYVVIDAGWFDHESFDTAIRFGKWCVDKQSFPHGMKYVVERLHNLGLKVGIWFEFEAVGEDEESLFNRTQWLLKRDGVPITSGQRRFWDMRNKNVREYLRVRVIDFLKENKIDYLKVDYNDSIGIGCETVDCDYRCDYNSLGDGLYSHIQATMSFFDEIRKSLPNLVIEICSAGGHRLVQSFMQIASMASFSDAHECIESPIIAANMHRMILPRQSQIWAVMRENLDENAVIYRLCTGFLGRLCLSGDVESLSDWQWRLIDKAIGLYQKINKTIDRGISSWIGSGIVSYRSPKGWQAIIRKPMDCNNPLFVVLHTFAKSPCKVILPIPHQFVDKNIETFMSESIKISFDGDSLCISNLHDFEAAVIVFD</sequence>
<keyword evidence="2" id="KW-0326">Glycosidase</keyword>
<comment type="caution">
    <text evidence="3">The sequence shown here is derived from an EMBL/GenBank/DDBJ whole genome shotgun (WGS) entry which is preliminary data.</text>
</comment>
<evidence type="ECO:0000313" key="4">
    <source>
        <dbReference type="Proteomes" id="UP001240561"/>
    </source>
</evidence>
<dbReference type="GO" id="GO:0004557">
    <property type="term" value="F:alpha-galactosidase activity"/>
    <property type="evidence" value="ECO:0007669"/>
    <property type="project" value="UniProtKB-ARBA"/>
</dbReference>
<dbReference type="CDD" id="cd14791">
    <property type="entry name" value="GH36"/>
    <property type="match status" value="1"/>
</dbReference>
<dbReference type="RefSeq" id="WP_285060154.1">
    <property type="nucleotide sequence ID" value="NZ_JASOGJ010000003.1"/>
</dbReference>
<name>A0ABD4ZAA8_GARVA</name>
<dbReference type="Gene3D" id="2.70.98.60">
    <property type="entry name" value="alpha-galactosidase from lactobacil brevis"/>
    <property type="match status" value="1"/>
</dbReference>
<dbReference type="AlphaFoldDB" id="A0ABD4ZAA8"/>
<proteinExistence type="predicted"/>
<dbReference type="PANTHER" id="PTHR43053">
    <property type="entry name" value="GLYCOSIDASE FAMILY 31"/>
    <property type="match status" value="1"/>
</dbReference>
<gene>
    <name evidence="3" type="ORF">QP177_03180</name>
</gene>
<keyword evidence="1" id="KW-0378">Hydrolase</keyword>
<protein>
    <submittedName>
        <fullName evidence="3">Alpha-galactosidase</fullName>
    </submittedName>
</protein>
<reference evidence="3 4" key="1">
    <citation type="submission" date="2023-05" db="EMBL/GenBank/DDBJ databases">
        <title>Cataloging the Phylogenetic Diversity of Human Bladder Bacteria.</title>
        <authorList>
            <person name="Du J."/>
        </authorList>
    </citation>
    <scope>NUCLEOTIDE SEQUENCE [LARGE SCALE GENOMIC DNA]</scope>
    <source>
        <strain evidence="3 4">UMB9230</strain>
    </source>
</reference>